<evidence type="ECO:0000256" key="1">
    <source>
        <dbReference type="SAM" id="MobiDB-lite"/>
    </source>
</evidence>
<organism evidence="3 4">
    <name type="scientific">Sphaceloma murrayae</name>
    <dbReference type="NCBI Taxonomy" id="2082308"/>
    <lineage>
        <taxon>Eukaryota</taxon>
        <taxon>Fungi</taxon>
        <taxon>Dikarya</taxon>
        <taxon>Ascomycota</taxon>
        <taxon>Pezizomycotina</taxon>
        <taxon>Dothideomycetes</taxon>
        <taxon>Dothideomycetidae</taxon>
        <taxon>Myriangiales</taxon>
        <taxon>Elsinoaceae</taxon>
        <taxon>Sphaceloma</taxon>
    </lineage>
</organism>
<evidence type="ECO:0000313" key="4">
    <source>
        <dbReference type="Proteomes" id="UP000243797"/>
    </source>
</evidence>
<dbReference type="Gene3D" id="3.10.110.10">
    <property type="entry name" value="Ubiquitin Conjugating Enzyme"/>
    <property type="match status" value="1"/>
</dbReference>
<protein>
    <submittedName>
        <fullName evidence="3">Ubiquitin-conjugating enzyme E2 2</fullName>
    </submittedName>
</protein>
<dbReference type="InParanoid" id="A0A2K1QJ39"/>
<gene>
    <name evidence="3" type="ORF">CAC42_2138</name>
</gene>
<dbReference type="SUPFAM" id="SSF54495">
    <property type="entry name" value="UBC-like"/>
    <property type="match status" value="1"/>
</dbReference>
<dbReference type="STRING" id="2082308.A0A2K1QJ39"/>
<keyword evidence="4" id="KW-1185">Reference proteome</keyword>
<dbReference type="Proteomes" id="UP000243797">
    <property type="component" value="Unassembled WGS sequence"/>
</dbReference>
<sequence>MSPDASILPGSLDIVDYQANSRVLDFLNLRNACPKGLYVTPVPDDENLWQGIIFVRKGPYSPGAFRFQIYFPVQYPHRPPLISFLSDIFHPLISPLTTYTFSNQDNGAETVSAGDEDRLSPGSFSLRHGFPQWFRQASPISKPGDLRMNEEKLSPTGISPDGQRSSLHSEPGAANLPWDPPHIAVLLFYLRAALSSVEFLDTIPQEAAANPSAWHAWRTFSSKRENRSSSIRSKSDAGQSAAASLRQQPGGARSPGEWNWDGVWEDRVRKCIQASLSDQSTYKKTSGAEDLIQFSNIDQETLESAKHWKAEAEL</sequence>
<feature type="domain" description="UBC core" evidence="2">
    <location>
        <begin position="18"/>
        <end position="174"/>
    </location>
</feature>
<dbReference type="Pfam" id="PF00179">
    <property type="entry name" value="UQ_con"/>
    <property type="match status" value="1"/>
</dbReference>
<evidence type="ECO:0000259" key="2">
    <source>
        <dbReference type="PROSITE" id="PS50127"/>
    </source>
</evidence>
<feature type="compositionally biased region" description="Polar residues" evidence="1">
    <location>
        <begin position="228"/>
        <end position="247"/>
    </location>
</feature>
<name>A0A2K1QJ39_9PEZI</name>
<proteinExistence type="predicted"/>
<evidence type="ECO:0000313" key="3">
    <source>
        <dbReference type="EMBL" id="PNS14909.1"/>
    </source>
</evidence>
<accession>A0A2K1QJ39</accession>
<dbReference type="InterPro" id="IPR016135">
    <property type="entry name" value="UBQ-conjugating_enzyme/RWD"/>
</dbReference>
<dbReference type="OrthoDB" id="5596422at2759"/>
<dbReference type="InterPro" id="IPR000608">
    <property type="entry name" value="UBC"/>
</dbReference>
<dbReference type="EMBL" id="NKHZ01000081">
    <property type="protein sequence ID" value="PNS14909.1"/>
    <property type="molecule type" value="Genomic_DNA"/>
</dbReference>
<dbReference type="AlphaFoldDB" id="A0A2K1QJ39"/>
<dbReference type="CDD" id="cd23814">
    <property type="entry name" value="UEV_AKTIP"/>
    <property type="match status" value="1"/>
</dbReference>
<feature type="compositionally biased region" description="Basic and acidic residues" evidence="1">
    <location>
        <begin position="144"/>
        <end position="153"/>
    </location>
</feature>
<feature type="region of interest" description="Disordered" evidence="1">
    <location>
        <begin position="137"/>
        <end position="173"/>
    </location>
</feature>
<comment type="caution">
    <text evidence="3">The sequence shown here is derived from an EMBL/GenBank/DDBJ whole genome shotgun (WGS) entry which is preliminary data.</text>
</comment>
<dbReference type="PROSITE" id="PS50127">
    <property type="entry name" value="UBC_2"/>
    <property type="match status" value="1"/>
</dbReference>
<reference evidence="3 4" key="1">
    <citation type="submission" date="2017-06" db="EMBL/GenBank/DDBJ databases">
        <title>Draft genome sequence of a variant of Elsinoe murrayae.</title>
        <authorList>
            <person name="Cheng Q."/>
        </authorList>
    </citation>
    <scope>NUCLEOTIDE SEQUENCE [LARGE SCALE GENOMIC DNA]</scope>
    <source>
        <strain evidence="3 4">CQ-2017a</strain>
    </source>
</reference>
<feature type="region of interest" description="Disordered" evidence="1">
    <location>
        <begin position="225"/>
        <end position="259"/>
    </location>
</feature>